<dbReference type="EMBL" id="AJVK01037122">
    <property type="status" value="NOT_ANNOTATED_CDS"/>
    <property type="molecule type" value="Genomic_DNA"/>
</dbReference>
<proteinExistence type="predicted"/>
<dbReference type="PANTHER" id="PTHR13964:SF27">
    <property type="entry name" value="HAT-TRICK, ISOFORM D"/>
    <property type="match status" value="1"/>
</dbReference>
<name>A0A1B0DMC9_PHLPP</name>
<dbReference type="InterPro" id="IPR051232">
    <property type="entry name" value="ARID/SWI1_ChromRemod"/>
</dbReference>
<evidence type="ECO:0000313" key="2">
    <source>
        <dbReference type="Proteomes" id="UP000092462"/>
    </source>
</evidence>
<protein>
    <submittedName>
        <fullName evidence="1">Uncharacterized protein</fullName>
    </submittedName>
</protein>
<dbReference type="AlphaFoldDB" id="A0A1B0DMC9"/>
<dbReference type="Proteomes" id="UP000092462">
    <property type="component" value="Unassembled WGS sequence"/>
</dbReference>
<organism evidence="1 2">
    <name type="scientific">Phlebotomus papatasi</name>
    <name type="common">Sandfly</name>
    <dbReference type="NCBI Taxonomy" id="29031"/>
    <lineage>
        <taxon>Eukaryota</taxon>
        <taxon>Metazoa</taxon>
        <taxon>Ecdysozoa</taxon>
        <taxon>Arthropoda</taxon>
        <taxon>Hexapoda</taxon>
        <taxon>Insecta</taxon>
        <taxon>Pterygota</taxon>
        <taxon>Neoptera</taxon>
        <taxon>Endopterygota</taxon>
        <taxon>Diptera</taxon>
        <taxon>Nematocera</taxon>
        <taxon>Psychodoidea</taxon>
        <taxon>Psychodidae</taxon>
        <taxon>Phlebotomus</taxon>
        <taxon>Phlebotomus</taxon>
    </lineage>
</organism>
<dbReference type="GO" id="GO:0000976">
    <property type="term" value="F:transcription cis-regulatory region binding"/>
    <property type="evidence" value="ECO:0007669"/>
    <property type="project" value="TreeGrafter"/>
</dbReference>
<dbReference type="PANTHER" id="PTHR13964">
    <property type="entry name" value="RBP-RELATED"/>
    <property type="match status" value="1"/>
</dbReference>
<evidence type="ECO:0000313" key="1">
    <source>
        <dbReference type="EnsemblMetazoa" id="PPAI009521-PA"/>
    </source>
</evidence>
<sequence>PALNSSQRIAILKKKIQELRKTYNQIKAELASIDRRRKKLRRRERENKKNQQKAAAT</sequence>
<dbReference type="EnsemblMetazoa" id="PPAI009521-RA">
    <property type="protein sequence ID" value="PPAI009521-PA"/>
    <property type="gene ID" value="PPAI009521"/>
</dbReference>
<reference evidence="1" key="1">
    <citation type="submission" date="2022-08" db="UniProtKB">
        <authorList>
            <consortium name="EnsemblMetazoa"/>
        </authorList>
    </citation>
    <scope>IDENTIFICATION</scope>
    <source>
        <strain evidence="1">Israel</strain>
    </source>
</reference>
<keyword evidence="2" id="KW-1185">Reference proteome</keyword>
<dbReference type="VEuPathDB" id="VectorBase:PPAI009521"/>
<accession>A0A1B0DMC9</accession>
<dbReference type="GO" id="GO:0005634">
    <property type="term" value="C:nucleus"/>
    <property type="evidence" value="ECO:0007669"/>
    <property type="project" value="TreeGrafter"/>
</dbReference>
<dbReference type="GO" id="GO:0006357">
    <property type="term" value="P:regulation of transcription by RNA polymerase II"/>
    <property type="evidence" value="ECO:0007669"/>
    <property type="project" value="TreeGrafter"/>
</dbReference>